<dbReference type="NCBIfam" id="TIGR04256">
    <property type="entry name" value="GxxExxY"/>
    <property type="match status" value="1"/>
</dbReference>
<proteinExistence type="predicted"/>
<accession>A0ABZ2KNT3</accession>
<dbReference type="EMBL" id="CP089982">
    <property type="protein sequence ID" value="WXB00319.1"/>
    <property type="molecule type" value="Genomic_DNA"/>
</dbReference>
<keyword evidence="2" id="KW-1185">Reference proteome</keyword>
<organism evidence="1 2">
    <name type="scientific">Pendulispora brunnea</name>
    <dbReference type="NCBI Taxonomy" id="2905690"/>
    <lineage>
        <taxon>Bacteria</taxon>
        <taxon>Pseudomonadati</taxon>
        <taxon>Myxococcota</taxon>
        <taxon>Myxococcia</taxon>
        <taxon>Myxococcales</taxon>
        <taxon>Sorangiineae</taxon>
        <taxon>Pendulisporaceae</taxon>
        <taxon>Pendulispora</taxon>
    </lineage>
</organism>
<protein>
    <submittedName>
        <fullName evidence="1">GxxExxY protein</fullName>
    </submittedName>
</protein>
<dbReference type="InterPro" id="IPR026350">
    <property type="entry name" value="GxxExxY"/>
</dbReference>
<sequence length="141" mass="15293">MNRQDAKNAKQPRNEPNGEVDVLCHRVIGAALEVHRLLGPGFLESVYEEALCIELSLGGVPFARQVPVGVAYKGRTVGEARLDLLVGECLIVELKAAEAIAPIHVAQVISYLKATRLAVGLLISFNVPVLRRGIKRVIHTP</sequence>
<reference evidence="1 2" key="1">
    <citation type="submission" date="2021-12" db="EMBL/GenBank/DDBJ databases">
        <title>Discovery of the Pendulisporaceae a myxobacterial family with distinct sporulation behavior and unique specialized metabolism.</title>
        <authorList>
            <person name="Garcia R."/>
            <person name="Popoff A."/>
            <person name="Bader C.D."/>
            <person name="Loehr J."/>
            <person name="Walesch S."/>
            <person name="Walt C."/>
            <person name="Boldt J."/>
            <person name="Bunk B."/>
            <person name="Haeckl F.J.F.P.J."/>
            <person name="Gunesch A.P."/>
            <person name="Birkelbach J."/>
            <person name="Nuebel U."/>
            <person name="Pietschmann T."/>
            <person name="Bach T."/>
            <person name="Mueller R."/>
        </authorList>
    </citation>
    <scope>NUCLEOTIDE SEQUENCE [LARGE SCALE GENOMIC DNA]</scope>
    <source>
        <strain evidence="1 2">MSr12523</strain>
    </source>
</reference>
<dbReference type="RefSeq" id="WP_394850960.1">
    <property type="nucleotide sequence ID" value="NZ_CP089982.1"/>
</dbReference>
<evidence type="ECO:0000313" key="1">
    <source>
        <dbReference type="EMBL" id="WXB00319.1"/>
    </source>
</evidence>
<name>A0ABZ2KNT3_9BACT</name>
<gene>
    <name evidence="1" type="ORF">LZC95_10995</name>
</gene>
<dbReference type="Pfam" id="PF13366">
    <property type="entry name" value="PDDEXK_3"/>
    <property type="match status" value="1"/>
</dbReference>
<evidence type="ECO:0000313" key="2">
    <source>
        <dbReference type="Proteomes" id="UP001379533"/>
    </source>
</evidence>
<dbReference type="Proteomes" id="UP001379533">
    <property type="component" value="Chromosome"/>
</dbReference>